<comment type="caution">
    <text evidence="6">The sequence shown here is derived from an EMBL/GenBank/DDBJ whole genome shotgun (WGS) entry which is preliminary data.</text>
</comment>
<evidence type="ECO:0000256" key="2">
    <source>
        <dbReference type="ARBA" id="ARBA00022692"/>
    </source>
</evidence>
<dbReference type="NCBIfam" id="TIGR00350">
    <property type="entry name" value="lytR_cpsA_psr"/>
    <property type="match status" value="1"/>
</dbReference>
<evidence type="ECO:0000256" key="3">
    <source>
        <dbReference type="ARBA" id="ARBA00022968"/>
    </source>
</evidence>
<dbReference type="EMBL" id="JBHSOZ010000002">
    <property type="protein sequence ID" value="MFC5711459.1"/>
    <property type="molecule type" value="Genomic_DNA"/>
</dbReference>
<dbReference type="RefSeq" id="WP_385943644.1">
    <property type="nucleotide sequence ID" value="NZ_JBHSPG010000023.1"/>
</dbReference>
<feature type="domain" description="Cell envelope-related transcriptional attenuator" evidence="5">
    <location>
        <begin position="75"/>
        <end position="224"/>
    </location>
</feature>
<evidence type="ECO:0000256" key="4">
    <source>
        <dbReference type="ARBA" id="ARBA00022989"/>
    </source>
</evidence>
<gene>
    <name evidence="6" type="ORF">ACFPU1_01550</name>
</gene>
<evidence type="ECO:0000313" key="7">
    <source>
        <dbReference type="Proteomes" id="UP001596142"/>
    </source>
</evidence>
<evidence type="ECO:0000313" key="6">
    <source>
        <dbReference type="EMBL" id="MFC5711459.1"/>
    </source>
</evidence>
<dbReference type="PANTHER" id="PTHR33392:SF3">
    <property type="entry name" value="POLYISOPRENYL-TEICHOIC ACID--PEPTIDOGLYCAN TEICHOIC ACID TRANSFERASE TAGT"/>
    <property type="match status" value="1"/>
</dbReference>
<evidence type="ECO:0000256" key="1">
    <source>
        <dbReference type="ARBA" id="ARBA00006068"/>
    </source>
</evidence>
<proteinExistence type="inferred from homology"/>
<dbReference type="Pfam" id="PF03816">
    <property type="entry name" value="LytR_cpsA_psr"/>
    <property type="match status" value="1"/>
</dbReference>
<dbReference type="PANTHER" id="PTHR33392">
    <property type="entry name" value="POLYISOPRENYL-TEICHOIC ACID--PEPTIDOGLYCAN TEICHOIC ACID TRANSFERASE TAGU"/>
    <property type="match status" value="1"/>
</dbReference>
<organism evidence="6 7">
    <name type="scientific">Thalassorhabdus alkalitolerans</name>
    <dbReference type="NCBI Taxonomy" id="2282697"/>
    <lineage>
        <taxon>Bacteria</taxon>
        <taxon>Bacillati</taxon>
        <taxon>Bacillota</taxon>
        <taxon>Bacilli</taxon>
        <taxon>Bacillales</taxon>
        <taxon>Bacillaceae</taxon>
        <taxon>Thalassorhabdus</taxon>
    </lineage>
</organism>
<comment type="similarity">
    <text evidence="1">Belongs to the LytR/CpsA/Psr (LCP) family.</text>
</comment>
<keyword evidence="3" id="KW-0735">Signal-anchor</keyword>
<keyword evidence="2" id="KW-0812">Transmembrane</keyword>
<dbReference type="Proteomes" id="UP001596142">
    <property type="component" value="Unassembled WGS sequence"/>
</dbReference>
<protein>
    <submittedName>
        <fullName evidence="6">LCP family protein</fullName>
    </submittedName>
</protein>
<dbReference type="InterPro" id="IPR050922">
    <property type="entry name" value="LytR/CpsA/Psr_CW_biosynth"/>
</dbReference>
<name>A0ABW0YGM7_9BACI</name>
<dbReference type="Gene3D" id="3.40.630.190">
    <property type="entry name" value="LCP protein"/>
    <property type="match status" value="1"/>
</dbReference>
<keyword evidence="7" id="KW-1185">Reference proteome</keyword>
<reference evidence="7" key="1">
    <citation type="journal article" date="2019" name="Int. J. Syst. Evol. Microbiol.">
        <title>The Global Catalogue of Microorganisms (GCM) 10K type strain sequencing project: providing services to taxonomists for standard genome sequencing and annotation.</title>
        <authorList>
            <consortium name="The Broad Institute Genomics Platform"/>
            <consortium name="The Broad Institute Genome Sequencing Center for Infectious Disease"/>
            <person name="Wu L."/>
            <person name="Ma J."/>
        </authorList>
    </citation>
    <scope>NUCLEOTIDE SEQUENCE [LARGE SCALE GENOMIC DNA]</scope>
    <source>
        <strain evidence="7">CECT 7184</strain>
    </source>
</reference>
<accession>A0ABW0YGM7</accession>
<dbReference type="InterPro" id="IPR004474">
    <property type="entry name" value="LytR_CpsA_psr"/>
</dbReference>
<keyword evidence="4" id="KW-1133">Transmembrane helix</keyword>
<keyword evidence="4" id="KW-0472">Membrane</keyword>
<sequence>MKRWIFIPLLVIVLPLTLFGTYLGYKVVTTASDMQEDLARGEKSEKRDEAVDISKDHFSVLFLGVDTDDPNENSRADALILATFNREDSSIKLLSIPRDSLVDIPGRQNRDKINHAHAFGGVDLTIDTVENMLDIPVDFYTKMNFHGFVDIIDALGGVEVDVPFDFETHGTEGSANMVYFEEGRQHLDGEEALGYVRMRKQDPRGDLGRGERQQEVMEAVIRRAGSISSVARYDDVLDEIGNNMSTNLSLGNILSLHPYAQSLDSIETVNLSGNDLTQNGVYYYQVSEDSLQEARERLKVHLDMIEEPHTYSAQEANGYE</sequence>
<evidence type="ECO:0000259" key="5">
    <source>
        <dbReference type="Pfam" id="PF03816"/>
    </source>
</evidence>